<dbReference type="Proteomes" id="UP001152467">
    <property type="component" value="Unassembled WGS sequence"/>
</dbReference>
<sequence length="205" mass="24028">MTSYTTIYSPAMTSSLDIHLELMHTSVISTVLIAALVFIFYKHKKYKNQLKAYHSVLCISCIFAYITYQATTYSDKYEEKKANYVNYEHINNFHKVKTFEAKLISTKILRETWPGNRTNRGEDDLWTILKLNTSKGEFHINNEAGWLRSQDPTMPLCFKGDFIELITPYTGYDIKMRYYHSYSTYHKTDKSKTVCLVDFKVKDKA</sequence>
<dbReference type="AlphaFoldDB" id="A0A9W4R0R3"/>
<feature type="transmembrane region" description="Helical" evidence="1">
    <location>
        <begin position="53"/>
        <end position="71"/>
    </location>
</feature>
<comment type="caution">
    <text evidence="2">The sequence shown here is derived from an EMBL/GenBank/DDBJ whole genome shotgun (WGS) entry which is preliminary data.</text>
</comment>
<evidence type="ECO:0000313" key="3">
    <source>
        <dbReference type="Proteomes" id="UP001152467"/>
    </source>
</evidence>
<dbReference type="EMBL" id="CAMAPC010000011">
    <property type="protein sequence ID" value="CAH9061178.1"/>
    <property type="molecule type" value="Genomic_DNA"/>
</dbReference>
<keyword evidence="3" id="KW-1185">Reference proteome</keyword>
<organism evidence="2 3">
    <name type="scientific">Pseudoalteromonas holothuriae</name>
    <dbReference type="NCBI Taxonomy" id="2963714"/>
    <lineage>
        <taxon>Bacteria</taxon>
        <taxon>Pseudomonadati</taxon>
        <taxon>Pseudomonadota</taxon>
        <taxon>Gammaproteobacteria</taxon>
        <taxon>Alteromonadales</taxon>
        <taxon>Pseudoalteromonadaceae</taxon>
        <taxon>Pseudoalteromonas</taxon>
    </lineage>
</organism>
<proteinExistence type="predicted"/>
<gene>
    <name evidence="2" type="ORF">PSECIP111854_02754</name>
</gene>
<name>A0A9W4R0R3_9GAMM</name>
<reference evidence="2" key="1">
    <citation type="submission" date="2022-07" db="EMBL/GenBank/DDBJ databases">
        <authorList>
            <person name="Criscuolo A."/>
        </authorList>
    </citation>
    <scope>NUCLEOTIDE SEQUENCE</scope>
    <source>
        <strain evidence="2">CIP111854</strain>
    </source>
</reference>
<keyword evidence="1" id="KW-1133">Transmembrane helix</keyword>
<feature type="transmembrane region" description="Helical" evidence="1">
    <location>
        <begin position="22"/>
        <end position="41"/>
    </location>
</feature>
<keyword evidence="1" id="KW-0472">Membrane</keyword>
<evidence type="ECO:0000313" key="2">
    <source>
        <dbReference type="EMBL" id="CAH9061178.1"/>
    </source>
</evidence>
<evidence type="ECO:0000256" key="1">
    <source>
        <dbReference type="SAM" id="Phobius"/>
    </source>
</evidence>
<accession>A0A9W4R0R3</accession>
<protein>
    <submittedName>
        <fullName evidence="2">Uncharacterized protein</fullName>
    </submittedName>
</protein>
<keyword evidence="1" id="KW-0812">Transmembrane</keyword>